<dbReference type="GO" id="GO:0003677">
    <property type="term" value="F:DNA binding"/>
    <property type="evidence" value="ECO:0007669"/>
    <property type="project" value="InterPro"/>
</dbReference>
<dbReference type="EMBL" id="JASPKY010000674">
    <property type="protein sequence ID" value="KAK9686933.1"/>
    <property type="molecule type" value="Genomic_DNA"/>
</dbReference>
<comment type="caution">
    <text evidence="2">The sequence shown here is derived from an EMBL/GenBank/DDBJ whole genome shotgun (WGS) entry which is preliminary data.</text>
</comment>
<feature type="region of interest" description="Disordered" evidence="1">
    <location>
        <begin position="46"/>
        <end position="66"/>
    </location>
</feature>
<gene>
    <name evidence="2" type="ORF">QE152_g36826</name>
</gene>
<feature type="compositionally biased region" description="Low complexity" evidence="1">
    <location>
        <begin position="14"/>
        <end position="24"/>
    </location>
</feature>
<dbReference type="PANTHER" id="PTHR33480">
    <property type="entry name" value="SET DOMAIN-CONTAINING PROTEIN-RELATED"/>
    <property type="match status" value="1"/>
</dbReference>
<dbReference type="GO" id="GO:0015074">
    <property type="term" value="P:DNA integration"/>
    <property type="evidence" value="ECO:0007669"/>
    <property type="project" value="InterPro"/>
</dbReference>
<sequence length="886" mass="102774">MDQQNEYVPDSADEATSSSDSNSSFVIPKVPQIVVDLSKNKRFYDRDDSKESFRQQNNNKQGSYSQNMSVENINNQYFQEIFPNNESVQIDQNLIIETKNTKNEARTKRLWNKRDYCCFCDTEVLKFSRHVLRHHQQEIEVQQILAYNVRDKRRKALFNKLRNQGNFLKSTVGDNNIVPVRQPTKANLATDVANVSTYLPCKYCKGFYKRKYLYRHVKKCPHNDNKSKKINAQSEGQSLFSTYKDNDLLRKEIFPIMRFSTYKDNDLLRKEIFPIMRADEISYTAKTDPLICAVARRYLRSHRDKQFRLVASRKMRQLAALLNEIKKKKPVKNLLQSLDPANFDIIVECTKIIARFDVKTATYGAPSLASHMGTELKDCIDVGYNMSLKLHHRETEEATKLKALKELITTEWRYEVSTLANNDLKQKQWNKPTLIPLAEDLTLVKKYLLAEAEKLRNALKYEVSTLANNDLKQKQWNKPTLIPLAEDLTLVKKYLLAEAEKLRNALNENPHDLKAFRTLQEICYVQLLLLNRRRIGELQRMTVHSYTSNINNEKSTEFDNCISENERVLMKSFKRVVIRGKRGRGVPVLFTEEIVRTTNLLLKVRANFVQDDNIYLFANTTSSNSISGSTAIYTHVRRAGAKNPAALTSTKLRKHLATMSQVINLTEQDLEQLANFMGHTSEIHKSCYRLPNDLYQMAKVSKLLILNEKGEASKYKGKSLDEIEIDLNIVEDKGKSLDEIEIDLNIVEEENSDHEDDNENNNDNDQEESMLETANENIGINEDDNENNNDNDQEESMLETANENIGINLSKEKKSATSQKKHKRILEPWTEDQKNVTLAFFEKHLKKRNPPKKHECLQLQEENPGLFNNKSWEKIKIFVVNNYVKK</sequence>
<name>A0AAW1ICP4_POPJA</name>
<evidence type="ECO:0008006" key="4">
    <source>
        <dbReference type="Google" id="ProtNLM"/>
    </source>
</evidence>
<feature type="compositionally biased region" description="Polar residues" evidence="1">
    <location>
        <begin position="54"/>
        <end position="66"/>
    </location>
</feature>
<accession>A0AAW1ICP4</accession>
<dbReference type="AlphaFoldDB" id="A0AAW1ICP4"/>
<keyword evidence="3" id="KW-1185">Reference proteome</keyword>
<proteinExistence type="predicted"/>
<feature type="region of interest" description="Disordered" evidence="1">
    <location>
        <begin position="1"/>
        <end position="24"/>
    </location>
</feature>
<dbReference type="InterPro" id="IPR013762">
    <property type="entry name" value="Integrase-like_cat_sf"/>
</dbReference>
<organism evidence="2 3">
    <name type="scientific">Popillia japonica</name>
    <name type="common">Japanese beetle</name>
    <dbReference type="NCBI Taxonomy" id="7064"/>
    <lineage>
        <taxon>Eukaryota</taxon>
        <taxon>Metazoa</taxon>
        <taxon>Ecdysozoa</taxon>
        <taxon>Arthropoda</taxon>
        <taxon>Hexapoda</taxon>
        <taxon>Insecta</taxon>
        <taxon>Pterygota</taxon>
        <taxon>Neoptera</taxon>
        <taxon>Endopterygota</taxon>
        <taxon>Coleoptera</taxon>
        <taxon>Polyphaga</taxon>
        <taxon>Scarabaeiformia</taxon>
        <taxon>Scarabaeidae</taxon>
        <taxon>Rutelinae</taxon>
        <taxon>Popillia</taxon>
    </lineage>
</organism>
<evidence type="ECO:0000313" key="2">
    <source>
        <dbReference type="EMBL" id="KAK9686933.1"/>
    </source>
</evidence>
<dbReference type="GO" id="GO:0006310">
    <property type="term" value="P:DNA recombination"/>
    <property type="evidence" value="ECO:0007669"/>
    <property type="project" value="InterPro"/>
</dbReference>
<reference evidence="2 3" key="1">
    <citation type="journal article" date="2024" name="BMC Genomics">
        <title>De novo assembly and annotation of Popillia japonica's genome with initial clues to its potential as an invasive pest.</title>
        <authorList>
            <person name="Cucini C."/>
            <person name="Boschi S."/>
            <person name="Funari R."/>
            <person name="Cardaioli E."/>
            <person name="Iannotti N."/>
            <person name="Marturano G."/>
            <person name="Paoli F."/>
            <person name="Bruttini M."/>
            <person name="Carapelli A."/>
            <person name="Frati F."/>
            <person name="Nardi F."/>
        </authorList>
    </citation>
    <scope>NUCLEOTIDE SEQUENCE [LARGE SCALE GENOMIC DNA]</scope>
    <source>
        <strain evidence="2">DMR45628</strain>
    </source>
</reference>
<evidence type="ECO:0000313" key="3">
    <source>
        <dbReference type="Proteomes" id="UP001458880"/>
    </source>
</evidence>
<feature type="region of interest" description="Disordered" evidence="1">
    <location>
        <begin position="748"/>
        <end position="769"/>
    </location>
</feature>
<dbReference type="Proteomes" id="UP001458880">
    <property type="component" value="Unassembled WGS sequence"/>
</dbReference>
<evidence type="ECO:0000256" key="1">
    <source>
        <dbReference type="SAM" id="MobiDB-lite"/>
    </source>
</evidence>
<protein>
    <recommendedName>
        <fullName evidence="4">C2H2-type domain-containing protein</fullName>
    </recommendedName>
</protein>
<dbReference type="Gene3D" id="1.10.443.10">
    <property type="entry name" value="Intergrase catalytic core"/>
    <property type="match status" value="1"/>
</dbReference>
<dbReference type="PANTHER" id="PTHR33480:SF1">
    <property type="entry name" value="TYR RECOMBINASE DOMAIN-CONTAINING PROTEIN"/>
    <property type="match status" value="1"/>
</dbReference>